<dbReference type="Gene3D" id="1.20.5.1930">
    <property type="match status" value="1"/>
</dbReference>
<dbReference type="KEGG" id="fln:FLA_0638"/>
<dbReference type="InterPro" id="IPR019734">
    <property type="entry name" value="TPR_rpt"/>
</dbReference>
<keyword evidence="9" id="KW-0808">Transferase</keyword>
<dbReference type="GO" id="GO:0051539">
    <property type="term" value="F:4 iron, 4 sulfur cluster binding"/>
    <property type="evidence" value="ECO:0007669"/>
    <property type="project" value="UniProtKB-KW"/>
</dbReference>
<evidence type="ECO:0000256" key="4">
    <source>
        <dbReference type="ARBA" id="ARBA00012438"/>
    </source>
</evidence>
<proteinExistence type="predicted"/>
<keyword evidence="20" id="KW-0812">Transmembrane</keyword>
<dbReference type="CDD" id="cd16917">
    <property type="entry name" value="HATPase_UhpB-NarQ-NarX-like"/>
    <property type="match status" value="1"/>
</dbReference>
<dbReference type="RefSeq" id="WP_076382003.1">
    <property type="nucleotide sequence ID" value="NZ_AP017422.1"/>
</dbReference>
<evidence type="ECO:0000256" key="20">
    <source>
        <dbReference type="SAM" id="Phobius"/>
    </source>
</evidence>
<dbReference type="Pfam" id="PF13424">
    <property type="entry name" value="TPR_12"/>
    <property type="match status" value="1"/>
</dbReference>
<feature type="signal peptide" evidence="21">
    <location>
        <begin position="1"/>
        <end position="22"/>
    </location>
</feature>
<evidence type="ECO:0000256" key="11">
    <source>
        <dbReference type="ARBA" id="ARBA00022741"/>
    </source>
</evidence>
<keyword evidence="21" id="KW-0732">Signal</keyword>
<evidence type="ECO:0000256" key="6">
    <source>
        <dbReference type="ARBA" id="ARBA00022485"/>
    </source>
</evidence>
<evidence type="ECO:0000256" key="13">
    <source>
        <dbReference type="ARBA" id="ARBA00022840"/>
    </source>
</evidence>
<gene>
    <name evidence="23" type="ORF">SAMN05421788_111156</name>
</gene>
<evidence type="ECO:0000256" key="1">
    <source>
        <dbReference type="ARBA" id="ARBA00000085"/>
    </source>
</evidence>
<dbReference type="InterPro" id="IPR011990">
    <property type="entry name" value="TPR-like_helical_dom_sf"/>
</dbReference>
<organism evidence="23 24">
    <name type="scientific">Filimonas lacunae</name>
    <dbReference type="NCBI Taxonomy" id="477680"/>
    <lineage>
        <taxon>Bacteria</taxon>
        <taxon>Pseudomonadati</taxon>
        <taxon>Bacteroidota</taxon>
        <taxon>Chitinophagia</taxon>
        <taxon>Chitinophagales</taxon>
        <taxon>Chitinophagaceae</taxon>
        <taxon>Filimonas</taxon>
    </lineage>
</organism>
<evidence type="ECO:0000256" key="10">
    <source>
        <dbReference type="ARBA" id="ARBA00022723"/>
    </source>
</evidence>
<keyword evidence="20" id="KW-0472">Membrane</keyword>
<protein>
    <recommendedName>
        <fullName evidence="5">Oxygen sensor histidine kinase NreB</fullName>
        <ecNumber evidence="4">2.7.13.3</ecNumber>
    </recommendedName>
    <alternativeName>
        <fullName evidence="18">Nitrogen regulation protein B</fullName>
    </alternativeName>
</protein>
<evidence type="ECO:0000256" key="7">
    <source>
        <dbReference type="ARBA" id="ARBA00022490"/>
    </source>
</evidence>
<evidence type="ECO:0000256" key="15">
    <source>
        <dbReference type="ARBA" id="ARBA00023012"/>
    </source>
</evidence>
<dbReference type="SMART" id="SM00028">
    <property type="entry name" value="TPR"/>
    <property type="match status" value="6"/>
</dbReference>
<keyword evidence="16" id="KW-0411">Iron-sulfur</keyword>
<keyword evidence="14" id="KW-0408">Iron</keyword>
<keyword evidence="13" id="KW-0067">ATP-binding</keyword>
<evidence type="ECO:0000256" key="14">
    <source>
        <dbReference type="ARBA" id="ARBA00023004"/>
    </source>
</evidence>
<evidence type="ECO:0000256" key="5">
    <source>
        <dbReference type="ARBA" id="ARBA00017322"/>
    </source>
</evidence>
<feature type="repeat" description="TPR" evidence="19">
    <location>
        <begin position="204"/>
        <end position="237"/>
    </location>
</feature>
<comment type="catalytic activity">
    <reaction evidence="1">
        <text>ATP + protein L-histidine = ADP + protein N-phospho-L-histidine.</text>
        <dbReference type="EC" id="2.7.13.3"/>
    </reaction>
</comment>
<keyword evidence="11" id="KW-0547">Nucleotide-binding</keyword>
<evidence type="ECO:0000256" key="19">
    <source>
        <dbReference type="PROSITE-ProRule" id="PRU00339"/>
    </source>
</evidence>
<dbReference type="GO" id="GO:0000155">
    <property type="term" value="F:phosphorelay sensor kinase activity"/>
    <property type="evidence" value="ECO:0007669"/>
    <property type="project" value="InterPro"/>
</dbReference>
<evidence type="ECO:0000256" key="18">
    <source>
        <dbReference type="ARBA" id="ARBA00030800"/>
    </source>
</evidence>
<keyword evidence="12 23" id="KW-0418">Kinase</keyword>
<comment type="function">
    <text evidence="17">Member of the two-component regulatory system NreB/NreC involved in the control of dissimilatory nitrate/nitrite reduction in response to oxygen. NreB functions as a direct oxygen sensor histidine kinase which is autophosphorylated, in the absence of oxygen, probably at the conserved histidine residue, and transfers its phosphate group probably to a conserved aspartate residue of NreC. NreB/NreC activates the expression of the nitrate (narGHJI) and nitrite (nir) reductase operons, as well as the putative nitrate transporter gene narT.</text>
</comment>
<dbReference type="Pfam" id="PF02518">
    <property type="entry name" value="HATPase_c"/>
    <property type="match status" value="1"/>
</dbReference>
<dbReference type="SUPFAM" id="SSF48452">
    <property type="entry name" value="TPR-like"/>
    <property type="match status" value="2"/>
</dbReference>
<reference evidence="24" key="1">
    <citation type="submission" date="2017-01" db="EMBL/GenBank/DDBJ databases">
        <authorList>
            <person name="Varghese N."/>
            <person name="Submissions S."/>
        </authorList>
    </citation>
    <scope>NUCLEOTIDE SEQUENCE [LARGE SCALE GENOMIC DNA]</scope>
    <source>
        <strain evidence="24">DSM 21054</strain>
    </source>
</reference>
<dbReference type="PANTHER" id="PTHR24421">
    <property type="entry name" value="NITRATE/NITRITE SENSOR PROTEIN NARX-RELATED"/>
    <property type="match status" value="1"/>
</dbReference>
<feature type="transmembrane region" description="Helical" evidence="20">
    <location>
        <begin position="361"/>
        <end position="381"/>
    </location>
</feature>
<dbReference type="AlphaFoldDB" id="A0A173MAT4"/>
<dbReference type="InterPro" id="IPR004358">
    <property type="entry name" value="Sig_transdc_His_kin-like_C"/>
</dbReference>
<sequence length="615" mass="70618">MKKAYTLFLFIVLVCTVSVTHAQSSLYIDSIQQLLRLPKPDTSRLHLFIKLTQLPDCSPDTLFRYEKLYYEYAEKHHLTTAIPYALYGIGVACFKNNNNSEAVNYFYRAAEMLEKSNNNPLQLSRCYEMLAMTYKNTDRNEDALRYYRQSYWLRLSLKNEQYLVSTYNGLGTTFRALGKPDSAIFYLKKSLLVAQNMHNTLNIAQVTNNLGNIYWQQDNYTEAISWYKKALESFEELENPHGIAEATFNLGSIAYNQNDIPGAIKYFNQSLAAVEDGQSLEHLEWTYIHLAYAYEKLHQYEKANINYKKHDLVHDSIFNIATQKAIDDVKEKYETEKKEQALKHEKERTLTLSKLNHRNRLVIYLLIFIAISITTLGFFLLSASRKKRMIADQLSALKHKENEQLIREQELKSNIAMLEGQEAERQRISMELHDRLGGTLASLKFLIQSVYVKDEQLSDHSQKIDLLLQDALKDVRGISHNMSVGILHKYGLAEALSDLRETIESSGTMQVVMNLQGVNRLPKQKAEEVYYIVRELTTNALKHSQASELYVQCLTEEEVLVLTVEDNGVGFDMSQRAKGIGLTNIEARAHKINATLDIESSPGNGTSFFFRIPIA</sequence>
<dbReference type="SUPFAM" id="SSF55874">
    <property type="entry name" value="ATPase domain of HSP90 chaperone/DNA topoisomerase II/histidine kinase"/>
    <property type="match status" value="1"/>
</dbReference>
<keyword evidence="8" id="KW-0597">Phosphoprotein</keyword>
<evidence type="ECO:0000256" key="9">
    <source>
        <dbReference type="ARBA" id="ARBA00022679"/>
    </source>
</evidence>
<dbReference type="Gene3D" id="3.30.565.10">
    <property type="entry name" value="Histidine kinase-like ATPase, C-terminal domain"/>
    <property type="match status" value="1"/>
</dbReference>
<dbReference type="EC" id="2.7.13.3" evidence="4"/>
<dbReference type="GO" id="GO:0016020">
    <property type="term" value="C:membrane"/>
    <property type="evidence" value="ECO:0007669"/>
    <property type="project" value="InterPro"/>
</dbReference>
<dbReference type="PROSITE" id="PS50005">
    <property type="entry name" value="TPR"/>
    <property type="match status" value="2"/>
</dbReference>
<dbReference type="InterPro" id="IPR011712">
    <property type="entry name" value="Sig_transdc_His_kin_sub3_dim/P"/>
</dbReference>
<feature type="chain" id="PRO_5030022677" description="Oxygen sensor histidine kinase NreB" evidence="21">
    <location>
        <begin position="23"/>
        <end position="615"/>
    </location>
</feature>
<dbReference type="PROSITE" id="PS50293">
    <property type="entry name" value="TPR_REGION"/>
    <property type="match status" value="1"/>
</dbReference>
<dbReference type="OrthoDB" id="617348at2"/>
<evidence type="ECO:0000259" key="22">
    <source>
        <dbReference type="PROSITE" id="PS50109"/>
    </source>
</evidence>
<evidence type="ECO:0000256" key="16">
    <source>
        <dbReference type="ARBA" id="ARBA00023014"/>
    </source>
</evidence>
<accession>A0A173MAT4</accession>
<dbReference type="GO" id="GO:0005524">
    <property type="term" value="F:ATP binding"/>
    <property type="evidence" value="ECO:0007669"/>
    <property type="project" value="UniProtKB-KW"/>
</dbReference>
<dbReference type="PROSITE" id="PS50109">
    <property type="entry name" value="HIS_KIN"/>
    <property type="match status" value="1"/>
</dbReference>
<dbReference type="Gene3D" id="1.25.40.10">
    <property type="entry name" value="Tetratricopeptide repeat domain"/>
    <property type="match status" value="2"/>
</dbReference>
<dbReference type="SMART" id="SM00387">
    <property type="entry name" value="HATPase_c"/>
    <property type="match status" value="1"/>
</dbReference>
<evidence type="ECO:0000313" key="23">
    <source>
        <dbReference type="EMBL" id="SIT32516.1"/>
    </source>
</evidence>
<feature type="domain" description="Histidine kinase" evidence="22">
    <location>
        <begin position="427"/>
        <end position="615"/>
    </location>
</feature>
<keyword evidence="10" id="KW-0479">Metal-binding</keyword>
<evidence type="ECO:0000256" key="17">
    <source>
        <dbReference type="ARBA" id="ARBA00024827"/>
    </source>
</evidence>
<evidence type="ECO:0000256" key="12">
    <source>
        <dbReference type="ARBA" id="ARBA00022777"/>
    </source>
</evidence>
<keyword evidence="15" id="KW-0902">Two-component regulatory system</keyword>
<dbReference type="PANTHER" id="PTHR24421:SF10">
    <property type="entry name" value="NITRATE_NITRITE SENSOR PROTEIN NARQ"/>
    <property type="match status" value="1"/>
</dbReference>
<dbReference type="STRING" id="477680.SAMN05421788_111156"/>
<keyword evidence="19" id="KW-0802">TPR repeat</keyword>
<evidence type="ECO:0000313" key="24">
    <source>
        <dbReference type="Proteomes" id="UP000186917"/>
    </source>
</evidence>
<keyword evidence="6" id="KW-0004">4Fe-4S</keyword>
<dbReference type="EMBL" id="FTOR01000011">
    <property type="protein sequence ID" value="SIT32516.1"/>
    <property type="molecule type" value="Genomic_DNA"/>
</dbReference>
<evidence type="ECO:0000256" key="21">
    <source>
        <dbReference type="SAM" id="SignalP"/>
    </source>
</evidence>
<evidence type="ECO:0000256" key="3">
    <source>
        <dbReference type="ARBA" id="ARBA00004496"/>
    </source>
</evidence>
<name>A0A173MAT4_9BACT</name>
<dbReference type="SMART" id="SM00671">
    <property type="entry name" value="SEL1"/>
    <property type="match status" value="3"/>
</dbReference>
<dbReference type="GO" id="GO:0005737">
    <property type="term" value="C:cytoplasm"/>
    <property type="evidence" value="ECO:0007669"/>
    <property type="project" value="UniProtKB-SubCell"/>
</dbReference>
<comment type="subcellular location">
    <subcellularLocation>
        <location evidence="3">Cytoplasm</location>
    </subcellularLocation>
</comment>
<keyword evidence="24" id="KW-1185">Reference proteome</keyword>
<dbReference type="PRINTS" id="PR00344">
    <property type="entry name" value="BCTRLSENSOR"/>
</dbReference>
<feature type="repeat" description="TPR" evidence="19">
    <location>
        <begin position="244"/>
        <end position="277"/>
    </location>
</feature>
<dbReference type="InterPro" id="IPR003594">
    <property type="entry name" value="HATPase_dom"/>
</dbReference>
<dbReference type="InterPro" id="IPR005467">
    <property type="entry name" value="His_kinase_dom"/>
</dbReference>
<evidence type="ECO:0000256" key="2">
    <source>
        <dbReference type="ARBA" id="ARBA00001966"/>
    </source>
</evidence>
<dbReference type="InterPro" id="IPR006597">
    <property type="entry name" value="Sel1-like"/>
</dbReference>
<dbReference type="InterPro" id="IPR036890">
    <property type="entry name" value="HATPase_C_sf"/>
</dbReference>
<dbReference type="InterPro" id="IPR050482">
    <property type="entry name" value="Sensor_HK_TwoCompSys"/>
</dbReference>
<dbReference type="Pfam" id="PF13181">
    <property type="entry name" value="TPR_8"/>
    <property type="match status" value="2"/>
</dbReference>
<keyword evidence="7" id="KW-0963">Cytoplasm</keyword>
<dbReference type="GO" id="GO:0046983">
    <property type="term" value="F:protein dimerization activity"/>
    <property type="evidence" value="ECO:0007669"/>
    <property type="project" value="InterPro"/>
</dbReference>
<dbReference type="GO" id="GO:0046872">
    <property type="term" value="F:metal ion binding"/>
    <property type="evidence" value="ECO:0007669"/>
    <property type="project" value="UniProtKB-KW"/>
</dbReference>
<keyword evidence="20" id="KW-1133">Transmembrane helix</keyword>
<dbReference type="Proteomes" id="UP000186917">
    <property type="component" value="Unassembled WGS sequence"/>
</dbReference>
<comment type="cofactor">
    <cofactor evidence="2">
        <name>[4Fe-4S] cluster</name>
        <dbReference type="ChEBI" id="CHEBI:49883"/>
    </cofactor>
</comment>
<dbReference type="Pfam" id="PF07730">
    <property type="entry name" value="HisKA_3"/>
    <property type="match status" value="1"/>
</dbReference>
<evidence type="ECO:0000256" key="8">
    <source>
        <dbReference type="ARBA" id="ARBA00022553"/>
    </source>
</evidence>